<dbReference type="SUPFAM" id="SSF46785">
    <property type="entry name" value="Winged helix' DNA-binding domain"/>
    <property type="match status" value="1"/>
</dbReference>
<evidence type="ECO:0000313" key="6">
    <source>
        <dbReference type="EMBL" id="TQE99142.1"/>
    </source>
</evidence>
<dbReference type="Proteomes" id="UP000315400">
    <property type="component" value="Unassembled WGS sequence"/>
</dbReference>
<dbReference type="GO" id="GO:0003677">
    <property type="term" value="F:DNA binding"/>
    <property type="evidence" value="ECO:0007669"/>
    <property type="project" value="UniProtKB-KW"/>
</dbReference>
<accession>A0A540VQV9</accession>
<protein>
    <submittedName>
        <fullName evidence="6">MarR family transcriptional regulator</fullName>
    </submittedName>
</protein>
<dbReference type="InterPro" id="IPR000835">
    <property type="entry name" value="HTH_MarR-typ"/>
</dbReference>
<dbReference type="InterPro" id="IPR036390">
    <property type="entry name" value="WH_DNA-bd_sf"/>
</dbReference>
<feature type="region of interest" description="Disordered" evidence="4">
    <location>
        <begin position="154"/>
        <end position="175"/>
    </location>
</feature>
<dbReference type="PROSITE" id="PS50995">
    <property type="entry name" value="HTH_MARR_2"/>
    <property type="match status" value="1"/>
</dbReference>
<sequence>MDHSGKAELDLSQFLPYRFNHLAERISEVLSRIYEQQFGIGIAEWRILAWLSFRDMLTAKQISEYAHMDKARISRAVHRLENRGTLYRTTSEEDRRVQFLRLTSEGEVLVGDLIPVAHSWEAQLLEALTAKEYRDLFMIMGKLERQLKFIEADDTDAGMDPPHLTSPVSTHQNDE</sequence>
<organism evidence="6 7">
    <name type="scientific">Spiribacter salinus</name>
    <dbReference type="NCBI Taxonomy" id="1335746"/>
    <lineage>
        <taxon>Bacteria</taxon>
        <taxon>Pseudomonadati</taxon>
        <taxon>Pseudomonadota</taxon>
        <taxon>Gammaproteobacteria</taxon>
        <taxon>Chromatiales</taxon>
        <taxon>Ectothiorhodospiraceae</taxon>
        <taxon>Spiribacter</taxon>
    </lineage>
</organism>
<dbReference type="InterPro" id="IPR036388">
    <property type="entry name" value="WH-like_DNA-bd_sf"/>
</dbReference>
<evidence type="ECO:0000256" key="3">
    <source>
        <dbReference type="ARBA" id="ARBA00023163"/>
    </source>
</evidence>
<dbReference type="GO" id="GO:0003700">
    <property type="term" value="F:DNA-binding transcription factor activity"/>
    <property type="evidence" value="ECO:0007669"/>
    <property type="project" value="InterPro"/>
</dbReference>
<keyword evidence="2" id="KW-0238">DNA-binding</keyword>
<dbReference type="PANTHER" id="PTHR42756:SF1">
    <property type="entry name" value="TRANSCRIPTIONAL REPRESSOR OF EMRAB OPERON"/>
    <property type="match status" value="1"/>
</dbReference>
<dbReference type="PANTHER" id="PTHR42756">
    <property type="entry name" value="TRANSCRIPTIONAL REGULATOR, MARR"/>
    <property type="match status" value="1"/>
</dbReference>
<reference evidence="6 7" key="1">
    <citation type="submission" date="2019-06" db="EMBL/GenBank/DDBJ databases">
        <title>Metagenome assembled Genome of Spiribacter salinus SL48-SHIP from the microbial mat of Salt Lake 48 (Novosibirsk region, Russia).</title>
        <authorList>
            <person name="Shipova A."/>
            <person name="Rozanov A.S."/>
            <person name="Bryanskaya A.V."/>
            <person name="Peltek S.E."/>
        </authorList>
    </citation>
    <scope>NUCLEOTIDE SEQUENCE [LARGE SCALE GENOMIC DNA]</scope>
    <source>
        <strain evidence="6">SL48-SHIP-2</strain>
    </source>
</reference>
<evidence type="ECO:0000256" key="4">
    <source>
        <dbReference type="SAM" id="MobiDB-lite"/>
    </source>
</evidence>
<gene>
    <name evidence="6" type="ORF">FKY71_10200</name>
</gene>
<dbReference type="Pfam" id="PF12802">
    <property type="entry name" value="MarR_2"/>
    <property type="match status" value="1"/>
</dbReference>
<dbReference type="EMBL" id="VIFK01000089">
    <property type="protein sequence ID" value="TQE99142.1"/>
    <property type="molecule type" value="Genomic_DNA"/>
</dbReference>
<dbReference type="AlphaFoldDB" id="A0A540VQV9"/>
<feature type="compositionally biased region" description="Polar residues" evidence="4">
    <location>
        <begin position="166"/>
        <end position="175"/>
    </location>
</feature>
<evidence type="ECO:0000259" key="5">
    <source>
        <dbReference type="PROSITE" id="PS50995"/>
    </source>
</evidence>
<comment type="caution">
    <text evidence="6">The sequence shown here is derived from an EMBL/GenBank/DDBJ whole genome shotgun (WGS) entry which is preliminary data.</text>
</comment>
<dbReference type="SMART" id="SM00347">
    <property type="entry name" value="HTH_MARR"/>
    <property type="match status" value="1"/>
</dbReference>
<keyword evidence="3" id="KW-0804">Transcription</keyword>
<evidence type="ECO:0000256" key="2">
    <source>
        <dbReference type="ARBA" id="ARBA00023125"/>
    </source>
</evidence>
<feature type="domain" description="HTH marR-type" evidence="5">
    <location>
        <begin position="12"/>
        <end position="145"/>
    </location>
</feature>
<evidence type="ECO:0000313" key="7">
    <source>
        <dbReference type="Proteomes" id="UP000315400"/>
    </source>
</evidence>
<dbReference type="Gene3D" id="1.10.10.10">
    <property type="entry name" value="Winged helix-like DNA-binding domain superfamily/Winged helix DNA-binding domain"/>
    <property type="match status" value="1"/>
</dbReference>
<evidence type="ECO:0000256" key="1">
    <source>
        <dbReference type="ARBA" id="ARBA00023015"/>
    </source>
</evidence>
<proteinExistence type="predicted"/>
<dbReference type="PRINTS" id="PR00598">
    <property type="entry name" value="HTHMARR"/>
</dbReference>
<keyword evidence="1" id="KW-0805">Transcription regulation</keyword>
<name>A0A540VQV9_9GAMM</name>